<evidence type="ECO:0000256" key="1">
    <source>
        <dbReference type="ARBA" id="ARBA00034736"/>
    </source>
</evidence>
<proteinExistence type="inferred from homology"/>
<dbReference type="EMBL" id="FQ311452">
    <property type="protein sequence ID" value="CBQ71679.1"/>
    <property type="molecule type" value="Genomic_DNA"/>
</dbReference>
<keyword evidence="4" id="KW-1185">Reference proteome</keyword>
<reference evidence="3 4" key="1">
    <citation type="journal article" date="2010" name="Science">
        <title>Pathogenicity determinants in smut fungi revealed by genome comparison.</title>
        <authorList>
            <person name="Schirawski J."/>
            <person name="Mannhaupt G."/>
            <person name="Muench K."/>
            <person name="Brefort T."/>
            <person name="Schipper K."/>
            <person name="Doehlemann G."/>
            <person name="Di Stasio M."/>
            <person name="Roessel N."/>
            <person name="Mendoza-Mendoza A."/>
            <person name="Pester D."/>
            <person name="Mueller O."/>
            <person name="Winterberg B."/>
            <person name="Meyer E."/>
            <person name="Ghareeb H."/>
            <person name="Wollenberg T."/>
            <person name="Muensterkoetter M."/>
            <person name="Wong P."/>
            <person name="Walter M."/>
            <person name="Stukenbrock E."/>
            <person name="Gueldener U."/>
            <person name="Kahmann R."/>
        </authorList>
    </citation>
    <scope>NUCLEOTIDE SEQUENCE [LARGE SCALE GENOMIC DNA]</scope>
    <source>
        <strain evidence="4">SRZ2</strain>
    </source>
</reference>
<dbReference type="Proteomes" id="UP000008867">
    <property type="component" value="Chromosome 3"/>
</dbReference>
<dbReference type="VEuPathDB" id="FungiDB:sr12535"/>
<dbReference type="GO" id="GO:0005634">
    <property type="term" value="C:nucleus"/>
    <property type="evidence" value="ECO:0007669"/>
    <property type="project" value="TreeGrafter"/>
</dbReference>
<dbReference type="AlphaFoldDB" id="E6ZWS2"/>
<dbReference type="PANTHER" id="PTHR32226:SF2">
    <property type="entry name" value="TELO2-INTERACTING PROTEIN 2"/>
    <property type="match status" value="1"/>
</dbReference>
<dbReference type="Pfam" id="PF10521">
    <property type="entry name" value="Tti2"/>
    <property type="match status" value="1"/>
</dbReference>
<dbReference type="HOGENOM" id="CLU_028625_0_0_1"/>
<sequence length="613" mass="66589">MVNLPKPSALTSSADLQILPRASLASQLPSPSTPTCCYQFGLTTLPQQAQASLDSDVNSILSRLLTLSQLLAIPTLFARGDGQAWTHSEQHYPALLQWREQRVPALLAQVEQLLGELARSHIPQASSESLELVLGHTVCAVARYLPPHSVGVDSQPSRTRQASPEDGWTSNASQSKARDILATLHSDRTQLPAPSTLATALLTDYIKPIFRETAASSSAPTSAVNPVTGRRNPPAAGSLFISHLDAHLGQHRFGSADEDNDAADLAPRRFALRSDVGEGMEEVGERNEALGCVNVLAWCLDVLRLESEAEWSAVWPLIVPPLLTLLEHPQPRFRLRGSVVVHWLLRRPGREQGVLGTMLVRTGIGSLLERALHVNLTYIHDELCAPALLEQSIGALRQLILLTTAPIVYRDAAPSSDVPSTDGPEDDCGQRRMDALFSLVSEGVLSTWSYLPLPPASTQLGRDLTTVTCSAYITLTHDLAPPSPAHARLGGTARFLDVSLDWLFRSWLAHVAFDHTDQLEPTLAVLALAQRLLADDASAATRRFTGLILSSVAKCWICAVESRLRSSGLGWDGLERGLSALLVRVSQLDPSVEARWSQLVKLDKRLDVLLPSH</sequence>
<organism evidence="3 4">
    <name type="scientific">Sporisorium reilianum (strain SRZ2)</name>
    <name type="common">Maize head smut fungus</name>
    <dbReference type="NCBI Taxonomy" id="999809"/>
    <lineage>
        <taxon>Eukaryota</taxon>
        <taxon>Fungi</taxon>
        <taxon>Dikarya</taxon>
        <taxon>Basidiomycota</taxon>
        <taxon>Ustilaginomycotina</taxon>
        <taxon>Ustilaginomycetes</taxon>
        <taxon>Ustilaginales</taxon>
        <taxon>Ustilaginaceae</taxon>
        <taxon>Sporisorium</taxon>
    </lineage>
</organism>
<gene>
    <name evidence="3" type="ORF">sr12535</name>
</gene>
<feature type="region of interest" description="Disordered" evidence="2">
    <location>
        <begin position="150"/>
        <end position="174"/>
    </location>
</feature>
<dbReference type="eggNOG" id="ENOG502S3SJ">
    <property type="taxonomic scope" value="Eukaryota"/>
</dbReference>
<dbReference type="GO" id="GO:0005829">
    <property type="term" value="C:cytosol"/>
    <property type="evidence" value="ECO:0007669"/>
    <property type="project" value="TreeGrafter"/>
</dbReference>
<accession>E6ZWS2</accession>
<dbReference type="OrthoDB" id="6417021at2759"/>
<evidence type="ECO:0000256" key="2">
    <source>
        <dbReference type="SAM" id="MobiDB-lite"/>
    </source>
</evidence>
<dbReference type="PANTHER" id="PTHR32226">
    <property type="entry name" value="TELO2-INTERACTING PROTEIN 2"/>
    <property type="match status" value="1"/>
</dbReference>
<evidence type="ECO:0000313" key="3">
    <source>
        <dbReference type="EMBL" id="CBQ71679.1"/>
    </source>
</evidence>
<feature type="compositionally biased region" description="Polar residues" evidence="2">
    <location>
        <begin position="152"/>
        <end position="174"/>
    </location>
</feature>
<name>E6ZWS2_SPORE</name>
<evidence type="ECO:0000313" key="4">
    <source>
        <dbReference type="Proteomes" id="UP000008867"/>
    </source>
</evidence>
<comment type="similarity">
    <text evidence="1">Belongs to the TTI2 family.</text>
</comment>
<dbReference type="GO" id="GO:0110078">
    <property type="term" value="C:TTT Hsp90 cochaperone complex"/>
    <property type="evidence" value="ECO:0007669"/>
    <property type="project" value="InterPro"/>
</dbReference>
<protein>
    <submittedName>
        <fullName evidence="3">Uncharacterized protein</fullName>
    </submittedName>
</protein>
<dbReference type="InterPro" id="IPR018870">
    <property type="entry name" value="Tti2"/>
</dbReference>